<evidence type="ECO:0000256" key="6">
    <source>
        <dbReference type="ARBA" id="ARBA00022989"/>
    </source>
</evidence>
<feature type="transmembrane region" description="Helical" evidence="10">
    <location>
        <begin position="39"/>
        <end position="61"/>
    </location>
</feature>
<evidence type="ECO:0000256" key="1">
    <source>
        <dbReference type="ARBA" id="ARBA00004651"/>
    </source>
</evidence>
<dbReference type="EMBL" id="CAXAJV020001301">
    <property type="protein sequence ID" value="CAL7951956.1"/>
    <property type="molecule type" value="Genomic_DNA"/>
</dbReference>
<feature type="transmembrane region" description="Helical" evidence="10">
    <location>
        <begin position="133"/>
        <end position="155"/>
    </location>
</feature>
<evidence type="ECO:0000256" key="10">
    <source>
        <dbReference type="SAM" id="Phobius"/>
    </source>
</evidence>
<evidence type="ECO:0000313" key="12">
    <source>
        <dbReference type="Proteomes" id="UP001642520"/>
    </source>
</evidence>
<dbReference type="Proteomes" id="UP001642520">
    <property type="component" value="Unassembled WGS sequence"/>
</dbReference>
<comment type="subcellular location">
    <subcellularLocation>
        <location evidence="1">Cell membrane</location>
        <topology evidence="1">Multi-pass membrane protein</topology>
    </subcellularLocation>
</comment>
<evidence type="ECO:0000256" key="4">
    <source>
        <dbReference type="ARBA" id="ARBA00022692"/>
    </source>
</evidence>
<comment type="caution">
    <text evidence="11">The sequence shown here is derived from an EMBL/GenBank/DDBJ whole genome shotgun (WGS) entry which is preliminary data.</text>
</comment>
<keyword evidence="9" id="KW-0807">Transducer</keyword>
<proteinExistence type="predicted"/>
<feature type="transmembrane region" description="Helical" evidence="10">
    <location>
        <begin position="161"/>
        <end position="180"/>
    </location>
</feature>
<keyword evidence="7 10" id="KW-0472">Membrane</keyword>
<keyword evidence="3" id="KW-0716">Sensory transduction</keyword>
<gene>
    <name evidence="11" type="ORF">XYLVIOL_LOCUS10800</name>
</gene>
<keyword evidence="12" id="KW-1185">Reference proteome</keyword>
<protein>
    <submittedName>
        <fullName evidence="11">Uncharacterized protein</fullName>
    </submittedName>
</protein>
<keyword evidence="6 10" id="KW-1133">Transmembrane helix</keyword>
<evidence type="ECO:0000256" key="2">
    <source>
        <dbReference type="ARBA" id="ARBA00022475"/>
    </source>
</evidence>
<evidence type="ECO:0000256" key="5">
    <source>
        <dbReference type="ARBA" id="ARBA00022725"/>
    </source>
</evidence>
<dbReference type="PANTHER" id="PTHR21137">
    <property type="entry name" value="ODORANT RECEPTOR"/>
    <property type="match status" value="1"/>
</dbReference>
<organism evidence="11 12">
    <name type="scientific">Xylocopa violacea</name>
    <name type="common">Violet carpenter bee</name>
    <name type="synonym">Apis violacea</name>
    <dbReference type="NCBI Taxonomy" id="135666"/>
    <lineage>
        <taxon>Eukaryota</taxon>
        <taxon>Metazoa</taxon>
        <taxon>Ecdysozoa</taxon>
        <taxon>Arthropoda</taxon>
        <taxon>Hexapoda</taxon>
        <taxon>Insecta</taxon>
        <taxon>Pterygota</taxon>
        <taxon>Neoptera</taxon>
        <taxon>Endopterygota</taxon>
        <taxon>Hymenoptera</taxon>
        <taxon>Apocrita</taxon>
        <taxon>Aculeata</taxon>
        <taxon>Apoidea</taxon>
        <taxon>Anthophila</taxon>
        <taxon>Apidae</taxon>
        <taxon>Xylocopa</taxon>
        <taxon>Xylocopa</taxon>
    </lineage>
</organism>
<keyword evidence="5" id="KW-0552">Olfaction</keyword>
<keyword evidence="8" id="KW-0675">Receptor</keyword>
<evidence type="ECO:0000256" key="7">
    <source>
        <dbReference type="ARBA" id="ARBA00023136"/>
    </source>
</evidence>
<keyword evidence="2" id="KW-1003">Cell membrane</keyword>
<dbReference type="Pfam" id="PF02949">
    <property type="entry name" value="7tm_6"/>
    <property type="match status" value="1"/>
</dbReference>
<evidence type="ECO:0000313" key="11">
    <source>
        <dbReference type="EMBL" id="CAL7951956.1"/>
    </source>
</evidence>
<evidence type="ECO:0000256" key="9">
    <source>
        <dbReference type="ARBA" id="ARBA00023224"/>
    </source>
</evidence>
<dbReference type="InterPro" id="IPR004117">
    <property type="entry name" value="7tm6_olfct_rcpt"/>
</dbReference>
<accession>A0ABP1PFE5</accession>
<reference evidence="11 12" key="1">
    <citation type="submission" date="2024-08" db="EMBL/GenBank/DDBJ databases">
        <authorList>
            <person name="Will J Nash"/>
            <person name="Angela Man"/>
            <person name="Seanna McTaggart"/>
            <person name="Kendall Baker"/>
            <person name="Tom Barker"/>
            <person name="Leah Catchpole"/>
            <person name="Alex Durrant"/>
            <person name="Karim Gharbi"/>
            <person name="Naomi Irish"/>
            <person name="Gemy Kaithakottil"/>
            <person name="Debby Ku"/>
            <person name="Aaliyah Providence"/>
            <person name="Felix Shaw"/>
            <person name="David Swarbreck"/>
            <person name="Chris Watkins"/>
            <person name="Ann M. McCartney"/>
            <person name="Giulio Formenti"/>
            <person name="Alice Mouton"/>
            <person name="Noel Vella"/>
            <person name="Bjorn M von Reumont"/>
            <person name="Adriana Vella"/>
            <person name="Wilfried Haerty"/>
        </authorList>
    </citation>
    <scope>NUCLEOTIDE SEQUENCE [LARGE SCALE GENOMIC DNA]</scope>
</reference>
<evidence type="ECO:0000256" key="3">
    <source>
        <dbReference type="ARBA" id="ARBA00022606"/>
    </source>
</evidence>
<sequence>MANHAALTPSILDILAPKNESRSAGFMFPGYYAIDEEEYYYLILAHMFTVLTVLFIVYIACDSIYMTIVQHACGLLTISGYRFMGAIEFNLSRDTKDDARIINEVYQKVCHSVKAHQHAMDCIKEIERIHETFLFVAVALIILSISITLVKISLMEPCVEFYKYCCFLVVQLIHLLFLSIQGHFIITSHDSVYNNIYNGVWYASPPRTQALYAMALRRNLTPPLLTAGGLMTLNLENFVEIVKASFSYFTVLKSS</sequence>
<name>A0ABP1PFE5_XYLVO</name>
<dbReference type="PANTHER" id="PTHR21137:SF35">
    <property type="entry name" value="ODORANT RECEPTOR 19A-RELATED"/>
    <property type="match status" value="1"/>
</dbReference>
<evidence type="ECO:0000256" key="8">
    <source>
        <dbReference type="ARBA" id="ARBA00023170"/>
    </source>
</evidence>
<keyword evidence="4 10" id="KW-0812">Transmembrane</keyword>